<dbReference type="EMBL" id="BJWL01000307">
    <property type="protein sequence ID" value="GFS38299.1"/>
    <property type="molecule type" value="Genomic_DNA"/>
</dbReference>
<dbReference type="PANTHER" id="PTHR35046">
    <property type="entry name" value="ZINC KNUCKLE (CCHC-TYPE) FAMILY PROTEIN"/>
    <property type="match status" value="1"/>
</dbReference>
<dbReference type="AlphaFoldDB" id="A0A7J0DME6"/>
<name>A0A7J0DME6_9ERIC</name>
<dbReference type="OrthoDB" id="1934635at2759"/>
<reference evidence="2" key="1">
    <citation type="submission" date="2019-07" db="EMBL/GenBank/DDBJ databases">
        <title>De Novo Assembly of kiwifruit Actinidia rufa.</title>
        <authorList>
            <person name="Sugita-Konishi S."/>
            <person name="Sato K."/>
            <person name="Mori E."/>
            <person name="Abe Y."/>
            <person name="Kisaki G."/>
            <person name="Hamano K."/>
            <person name="Suezawa K."/>
            <person name="Otani M."/>
            <person name="Fukuda T."/>
            <person name="Manabe T."/>
            <person name="Gomi K."/>
            <person name="Tabuchi M."/>
            <person name="Akimitsu K."/>
            <person name="Kataoka I."/>
        </authorList>
    </citation>
    <scope>NUCLEOTIDE SEQUENCE [LARGE SCALE GENOMIC DNA]</scope>
    <source>
        <strain evidence="2">cv. Fuchu</strain>
    </source>
</reference>
<keyword evidence="2" id="KW-1185">Reference proteome</keyword>
<dbReference type="InterPro" id="IPR043502">
    <property type="entry name" value="DNA/RNA_pol_sf"/>
</dbReference>
<dbReference type="CDD" id="cd00303">
    <property type="entry name" value="retropepsin_like"/>
    <property type="match status" value="1"/>
</dbReference>
<dbReference type="SUPFAM" id="SSF56672">
    <property type="entry name" value="DNA/RNA polymerases"/>
    <property type="match status" value="1"/>
</dbReference>
<dbReference type="PANTHER" id="PTHR35046:SF26">
    <property type="entry name" value="RNA-DIRECTED DNA POLYMERASE"/>
    <property type="match status" value="1"/>
</dbReference>
<organism evidence="1 2">
    <name type="scientific">Actinidia rufa</name>
    <dbReference type="NCBI Taxonomy" id="165716"/>
    <lineage>
        <taxon>Eukaryota</taxon>
        <taxon>Viridiplantae</taxon>
        <taxon>Streptophyta</taxon>
        <taxon>Embryophyta</taxon>
        <taxon>Tracheophyta</taxon>
        <taxon>Spermatophyta</taxon>
        <taxon>Magnoliopsida</taxon>
        <taxon>eudicotyledons</taxon>
        <taxon>Gunneridae</taxon>
        <taxon>Pentapetalae</taxon>
        <taxon>asterids</taxon>
        <taxon>Ericales</taxon>
        <taxon>Actinidiaceae</taxon>
        <taxon>Actinidia</taxon>
    </lineage>
</organism>
<evidence type="ECO:0000313" key="2">
    <source>
        <dbReference type="Proteomes" id="UP000585474"/>
    </source>
</evidence>
<evidence type="ECO:0000313" key="1">
    <source>
        <dbReference type="EMBL" id="GFS38299.1"/>
    </source>
</evidence>
<comment type="caution">
    <text evidence="1">The sequence shown here is derived from an EMBL/GenBank/DDBJ whole genome shotgun (WGS) entry which is preliminary data.</text>
</comment>
<dbReference type="Proteomes" id="UP000585474">
    <property type="component" value="Unassembled WGS sequence"/>
</dbReference>
<proteinExistence type="predicted"/>
<accession>A0A7J0DME6</accession>
<dbReference type="Gene3D" id="3.10.10.10">
    <property type="entry name" value="HIV Type 1 Reverse Transcriptase, subunit A, domain 1"/>
    <property type="match status" value="1"/>
</dbReference>
<protein>
    <submittedName>
        <fullName evidence="1">Uncharacterized protein</fullName>
    </submittedName>
</protein>
<sequence>MASTVGQVMRCRGMFTGQVGWSFEQPYKQDSEEDWLSTKIFSTTCNIGSRVCNMIIDCGSCENVISQGVVDMLHLKKYFDDVLCYVVMVPMAACHILLGRPWQYHRATIHEGQRNTFTVLKEDQQFTLLPMKEKVAAKAPSITLLYSKGFLQESRESGCILMLILVVNMVASNIPAMVEGLVHQYVDFLSFNLPPDLRPMRDIQHFIDLVPSAALPKKLIYRMSPKERKEIQRQVEELLDKGYIRASLLDKGSFPRSIFGVGIITLEYVQGMNEKWPSRRLMVSLSGL</sequence>
<gene>
    <name evidence="1" type="ORF">Acr_00g0056700</name>
</gene>